<evidence type="ECO:0000313" key="3">
    <source>
        <dbReference type="EMBL" id="MDB8003565.1"/>
    </source>
</evidence>
<gene>
    <name evidence="3" type="ORF">PNE09_05715</name>
</gene>
<dbReference type="InterPro" id="IPR004216">
    <property type="entry name" value="Fuc/Ara_isomerase_C"/>
</dbReference>
<sequence>MSFKFTAEDIRLFAKMTNTELVMIDDKTDINSFERQLELLDATAALKR</sequence>
<dbReference type="SUPFAM" id="SSF50443">
    <property type="entry name" value="FucI/AraA C-terminal domain-like"/>
    <property type="match status" value="1"/>
</dbReference>
<keyword evidence="2" id="KW-0119">Carbohydrate metabolism</keyword>
<dbReference type="GO" id="GO:0016853">
    <property type="term" value="F:isomerase activity"/>
    <property type="evidence" value="ECO:0007669"/>
    <property type="project" value="UniProtKB-KW"/>
</dbReference>
<evidence type="ECO:0000313" key="4">
    <source>
        <dbReference type="Proteomes" id="UP001210809"/>
    </source>
</evidence>
<evidence type="ECO:0000256" key="2">
    <source>
        <dbReference type="ARBA" id="ARBA00023277"/>
    </source>
</evidence>
<dbReference type="Proteomes" id="UP001210809">
    <property type="component" value="Unassembled WGS sequence"/>
</dbReference>
<protein>
    <submittedName>
        <fullName evidence="3">Uncharacterized protein</fullName>
    </submittedName>
</protein>
<evidence type="ECO:0000256" key="1">
    <source>
        <dbReference type="ARBA" id="ARBA00023235"/>
    </source>
</evidence>
<proteinExistence type="predicted"/>
<organism evidence="3 4">
    <name type="scientific">[Eubacterium] siraeum</name>
    <dbReference type="NCBI Taxonomy" id="39492"/>
    <lineage>
        <taxon>Bacteria</taxon>
        <taxon>Bacillati</taxon>
        <taxon>Bacillota</taxon>
        <taxon>Clostridia</taxon>
        <taxon>Eubacteriales</taxon>
        <taxon>Oscillospiraceae</taxon>
        <taxon>Oscillospiraceae incertae sedis</taxon>
    </lineage>
</organism>
<name>A0AAW6D4A9_9FIRM</name>
<dbReference type="AlphaFoldDB" id="A0AAW6D4A9"/>
<dbReference type="EMBL" id="JAQLXW010000006">
    <property type="protein sequence ID" value="MDB8003565.1"/>
    <property type="molecule type" value="Genomic_DNA"/>
</dbReference>
<accession>A0AAW6D4A9</accession>
<reference evidence="3" key="1">
    <citation type="submission" date="2023-01" db="EMBL/GenBank/DDBJ databases">
        <title>Human gut microbiome strain richness.</title>
        <authorList>
            <person name="Chen-Liaw A."/>
        </authorList>
    </citation>
    <scope>NUCLEOTIDE SEQUENCE</scope>
    <source>
        <strain evidence="3">1001283st1_G1_1001283B150217_161031</strain>
    </source>
</reference>
<comment type="caution">
    <text evidence="3">The sequence shown here is derived from an EMBL/GenBank/DDBJ whole genome shotgun (WGS) entry which is preliminary data.</text>
</comment>
<keyword evidence="1" id="KW-0413">Isomerase</keyword>